<reference evidence="3 4" key="1">
    <citation type="submission" date="2023-09" db="EMBL/GenBank/DDBJ databases">
        <title>Nesidiocoris tenuis whole genome shotgun sequence.</title>
        <authorList>
            <person name="Shibata T."/>
            <person name="Shimoda M."/>
            <person name="Kobayashi T."/>
            <person name="Uehara T."/>
        </authorList>
    </citation>
    <scope>NUCLEOTIDE SEQUENCE [LARGE SCALE GENOMIC DNA]</scope>
    <source>
        <strain evidence="3 4">Japan</strain>
    </source>
</reference>
<evidence type="ECO:0000256" key="1">
    <source>
        <dbReference type="ARBA" id="ARBA00029457"/>
    </source>
</evidence>
<dbReference type="Proteomes" id="UP001307889">
    <property type="component" value="Chromosome 4"/>
</dbReference>
<name>A0ABN7APU4_9HEMI</name>
<gene>
    <name evidence="3" type="ORF">NTJ_06108</name>
</gene>
<protein>
    <submittedName>
        <fullName evidence="3">Uncharacterized protein</fullName>
    </submittedName>
</protein>
<evidence type="ECO:0000256" key="2">
    <source>
        <dbReference type="SAM" id="Phobius"/>
    </source>
</evidence>
<evidence type="ECO:0000313" key="3">
    <source>
        <dbReference type="EMBL" id="BES93299.1"/>
    </source>
</evidence>
<dbReference type="EMBL" id="AP028912">
    <property type="protein sequence ID" value="BES93299.1"/>
    <property type="molecule type" value="Genomic_DNA"/>
</dbReference>
<organism evidence="3 4">
    <name type="scientific">Nesidiocoris tenuis</name>
    <dbReference type="NCBI Taxonomy" id="355587"/>
    <lineage>
        <taxon>Eukaryota</taxon>
        <taxon>Metazoa</taxon>
        <taxon>Ecdysozoa</taxon>
        <taxon>Arthropoda</taxon>
        <taxon>Hexapoda</taxon>
        <taxon>Insecta</taxon>
        <taxon>Pterygota</taxon>
        <taxon>Neoptera</taxon>
        <taxon>Paraneoptera</taxon>
        <taxon>Hemiptera</taxon>
        <taxon>Heteroptera</taxon>
        <taxon>Panheteroptera</taxon>
        <taxon>Cimicomorpha</taxon>
        <taxon>Miridae</taxon>
        <taxon>Dicyphina</taxon>
        <taxon>Nesidiocoris</taxon>
    </lineage>
</organism>
<keyword evidence="2" id="KW-0812">Transmembrane</keyword>
<dbReference type="PANTHER" id="PTHR31493:SF1">
    <property type="entry name" value="PROTEIN C19ORF12"/>
    <property type="match status" value="1"/>
</dbReference>
<keyword evidence="2" id="KW-1133">Transmembrane helix</keyword>
<dbReference type="InterPro" id="IPR033369">
    <property type="entry name" value="C19orf12"/>
</dbReference>
<accession>A0ABN7APU4</accession>
<dbReference type="PANTHER" id="PTHR31493">
    <property type="entry name" value="NAZO FAMILY MEMBER"/>
    <property type="match status" value="1"/>
</dbReference>
<sequence length="157" mass="17234">MPIKTDCLMDAAAIVAEREEMLVSAKYAVGAGLSTTAASCAGSVAFGPVGMIAGAVVGSVVFTLLSRGKFKSLHNIIKYDLRPKQREELERLLVEAFKDFTVEEGLGLVVDVMVLLRNKKAYNLFYKVLLQFAQKYFNTVQRNSVENSQLANHSLKT</sequence>
<keyword evidence="2" id="KW-0472">Membrane</keyword>
<evidence type="ECO:0000313" key="4">
    <source>
        <dbReference type="Proteomes" id="UP001307889"/>
    </source>
</evidence>
<keyword evidence="4" id="KW-1185">Reference proteome</keyword>
<comment type="similarity">
    <text evidence="1">Belongs to the C19orf12 family.</text>
</comment>
<proteinExistence type="inferred from homology"/>
<feature type="transmembrane region" description="Helical" evidence="2">
    <location>
        <begin position="44"/>
        <end position="65"/>
    </location>
</feature>